<evidence type="ECO:0000256" key="6">
    <source>
        <dbReference type="ARBA" id="ARBA00022737"/>
    </source>
</evidence>
<dbReference type="SUPFAM" id="SSF57667">
    <property type="entry name" value="beta-beta-alpha zinc fingers"/>
    <property type="match status" value="2"/>
</dbReference>
<evidence type="ECO:0000256" key="8">
    <source>
        <dbReference type="ARBA" id="ARBA00022833"/>
    </source>
</evidence>
<feature type="region of interest" description="Disordered" evidence="14">
    <location>
        <begin position="1"/>
        <end position="221"/>
    </location>
</feature>
<keyword evidence="10" id="KW-0238">DNA-binding</keyword>
<feature type="compositionally biased region" description="Basic and acidic residues" evidence="14">
    <location>
        <begin position="507"/>
        <end position="520"/>
    </location>
</feature>
<evidence type="ECO:0000313" key="16">
    <source>
        <dbReference type="EnsemblMetazoa" id="XP_030834566"/>
    </source>
</evidence>
<dbReference type="FunFam" id="3.30.160.60:FF:001497">
    <property type="entry name" value="Zinc finger protein 275"/>
    <property type="match status" value="1"/>
</dbReference>
<dbReference type="FunFam" id="3.30.160.60:FF:002343">
    <property type="entry name" value="Zinc finger protein 33A"/>
    <property type="match status" value="1"/>
</dbReference>
<dbReference type="RefSeq" id="XP_030834566.1">
    <property type="nucleotide sequence ID" value="XM_030978706.1"/>
</dbReference>
<evidence type="ECO:0000256" key="10">
    <source>
        <dbReference type="ARBA" id="ARBA00023125"/>
    </source>
</evidence>
<feature type="region of interest" description="Disordered" evidence="14">
    <location>
        <begin position="237"/>
        <end position="262"/>
    </location>
</feature>
<comment type="subcellular location">
    <subcellularLocation>
        <location evidence="2">Nucleus</location>
    </subcellularLocation>
</comment>
<evidence type="ECO:0000256" key="4">
    <source>
        <dbReference type="ARBA" id="ARBA00022553"/>
    </source>
</evidence>
<dbReference type="OMA" id="MECDEMI"/>
<feature type="compositionally biased region" description="Basic and acidic residues" evidence="14">
    <location>
        <begin position="56"/>
        <end position="98"/>
    </location>
</feature>
<sequence>MLHAVDSHASTIIMEDKKTSLEVIKSEIKEEPQSSEEPYKTYIVKEEDLEDDWTENDAKEVSEEQQSSERTEKSQVKEDHLKEGQQGEEVQRRFHTDSVLEADSEDGWTEDDDAKETEAQQSKEADHQTLTYFIKEEPADSDSADDDDERTALQATSQSCSKQGGDSSVLTCYQSMRNTEEKSNDRSFDDARGPSLPEDFPLEAGRGTQSDSSERESCPSEYDSCLIPSQVAYFHEKRAADRETSDATTSYHKPGGMDKDRNEDITMECDEMINQSSQLHATGSDQKDPSCSLTREKPFLCCVCSKGFALRTSLSRHMRTHGGKKPHECMLCSKRFMYMNILKEHLRIHTGEKTYRCTVCDKGFCASGNLAQHMTVHTGKKRYECGDSSLQSSYQSMRNSQEMSDDKSCDGARHLPEDFPLQDYLGTQSDSSERESCTSGDSSLQSSYQSMRNSQEMSGDRSCNGARHLPEDFPLQDYLGTQSDSSERESCTSGNTRMQSSYQSMRKTQEMSGDRSRDGE</sequence>
<evidence type="ECO:0000259" key="15">
    <source>
        <dbReference type="PROSITE" id="PS50157"/>
    </source>
</evidence>
<evidence type="ECO:0000256" key="11">
    <source>
        <dbReference type="ARBA" id="ARBA00023163"/>
    </source>
</evidence>
<evidence type="ECO:0000256" key="7">
    <source>
        <dbReference type="ARBA" id="ARBA00022771"/>
    </source>
</evidence>
<evidence type="ECO:0000256" key="14">
    <source>
        <dbReference type="SAM" id="MobiDB-lite"/>
    </source>
</evidence>
<feature type="region of interest" description="Disordered" evidence="14">
    <location>
        <begin position="420"/>
        <end position="520"/>
    </location>
</feature>
<evidence type="ECO:0000256" key="13">
    <source>
        <dbReference type="PROSITE-ProRule" id="PRU00042"/>
    </source>
</evidence>
<evidence type="ECO:0000256" key="3">
    <source>
        <dbReference type="ARBA" id="ARBA00006991"/>
    </source>
</evidence>
<dbReference type="PANTHER" id="PTHR16515:SF66">
    <property type="entry name" value="C2H2-TYPE DOMAIN-CONTAINING PROTEIN"/>
    <property type="match status" value="1"/>
</dbReference>
<dbReference type="Proteomes" id="UP000007110">
    <property type="component" value="Unassembled WGS sequence"/>
</dbReference>
<feature type="compositionally biased region" description="Basic and acidic residues" evidence="14">
    <location>
        <begin position="178"/>
        <end position="192"/>
    </location>
</feature>
<organism evidence="16 17">
    <name type="scientific">Strongylocentrotus purpuratus</name>
    <name type="common">Purple sea urchin</name>
    <dbReference type="NCBI Taxonomy" id="7668"/>
    <lineage>
        <taxon>Eukaryota</taxon>
        <taxon>Metazoa</taxon>
        <taxon>Echinodermata</taxon>
        <taxon>Eleutherozoa</taxon>
        <taxon>Echinozoa</taxon>
        <taxon>Echinoidea</taxon>
        <taxon>Euechinoidea</taxon>
        <taxon>Echinacea</taxon>
        <taxon>Camarodonta</taxon>
        <taxon>Echinidea</taxon>
        <taxon>Strongylocentrotidae</taxon>
        <taxon>Strongylocentrotus</taxon>
    </lineage>
</organism>
<keyword evidence="5" id="KW-0479">Metal-binding</keyword>
<evidence type="ECO:0000256" key="9">
    <source>
        <dbReference type="ARBA" id="ARBA00023015"/>
    </source>
</evidence>
<dbReference type="PANTHER" id="PTHR16515">
    <property type="entry name" value="PR DOMAIN ZINC FINGER PROTEIN"/>
    <property type="match status" value="1"/>
</dbReference>
<keyword evidence="17" id="KW-1185">Reference proteome</keyword>
<dbReference type="SMART" id="SM00355">
    <property type="entry name" value="ZnF_C2H2"/>
    <property type="match status" value="3"/>
</dbReference>
<dbReference type="FunFam" id="3.30.160.60:FF:000624">
    <property type="entry name" value="zinc finger protein 697"/>
    <property type="match status" value="1"/>
</dbReference>
<evidence type="ECO:0000256" key="12">
    <source>
        <dbReference type="ARBA" id="ARBA00023242"/>
    </source>
</evidence>
<feature type="compositionally biased region" description="Polar residues" evidence="14">
    <location>
        <begin position="153"/>
        <end position="177"/>
    </location>
</feature>
<feature type="region of interest" description="Disordered" evidence="14">
    <location>
        <begin position="394"/>
        <end position="413"/>
    </location>
</feature>
<dbReference type="GO" id="GO:0000981">
    <property type="term" value="F:DNA-binding transcription factor activity, RNA polymerase II-specific"/>
    <property type="evidence" value="ECO:0000318"/>
    <property type="project" value="GO_Central"/>
</dbReference>
<evidence type="ECO:0000256" key="5">
    <source>
        <dbReference type="ARBA" id="ARBA00022723"/>
    </source>
</evidence>
<dbReference type="InterPro" id="IPR036236">
    <property type="entry name" value="Znf_C2H2_sf"/>
</dbReference>
<dbReference type="GO" id="GO:0008270">
    <property type="term" value="F:zinc ion binding"/>
    <property type="evidence" value="ECO:0007669"/>
    <property type="project" value="UniProtKB-KW"/>
</dbReference>
<dbReference type="InParanoid" id="A0A7M7NEN0"/>
<name>A0A7M7NEN0_STRPU</name>
<dbReference type="GeneID" id="762552"/>
<dbReference type="PROSITE" id="PS00028">
    <property type="entry name" value="ZINC_FINGER_C2H2_1"/>
    <property type="match status" value="3"/>
</dbReference>
<dbReference type="InterPro" id="IPR013087">
    <property type="entry name" value="Znf_C2H2_type"/>
</dbReference>
<dbReference type="PROSITE" id="PS50157">
    <property type="entry name" value="ZINC_FINGER_C2H2_2"/>
    <property type="match status" value="3"/>
</dbReference>
<keyword evidence="8" id="KW-0862">Zinc</keyword>
<feature type="compositionally biased region" description="Polar residues" evidence="14">
    <location>
        <begin position="491"/>
        <end position="506"/>
    </location>
</feature>
<comment type="similarity">
    <text evidence="3">Belongs to the krueppel C2H2-type zinc-finger protein family.</text>
</comment>
<feature type="compositionally biased region" description="Acidic residues" evidence="14">
    <location>
        <begin position="100"/>
        <end position="115"/>
    </location>
</feature>
<evidence type="ECO:0000256" key="1">
    <source>
        <dbReference type="ARBA" id="ARBA00003767"/>
    </source>
</evidence>
<accession>A0A7M7NEN0</accession>
<dbReference type="GO" id="GO:0005634">
    <property type="term" value="C:nucleus"/>
    <property type="evidence" value="ECO:0007669"/>
    <property type="project" value="UniProtKB-SubCell"/>
</dbReference>
<dbReference type="OrthoDB" id="6105938at2759"/>
<feature type="domain" description="C2H2-type" evidence="15">
    <location>
        <begin position="355"/>
        <end position="382"/>
    </location>
</feature>
<protein>
    <recommendedName>
        <fullName evidence="15">C2H2-type domain-containing protein</fullName>
    </recommendedName>
</protein>
<dbReference type="InterPro" id="IPR050331">
    <property type="entry name" value="Zinc_finger"/>
</dbReference>
<comment type="function">
    <text evidence="1">May be involved in transcriptional regulation.</text>
</comment>
<reference evidence="16" key="2">
    <citation type="submission" date="2021-01" db="UniProtKB">
        <authorList>
            <consortium name="EnsemblMetazoa"/>
        </authorList>
    </citation>
    <scope>IDENTIFICATION</scope>
</reference>
<keyword evidence="7 13" id="KW-0863">Zinc-finger</keyword>
<keyword evidence="6" id="KW-0677">Repeat</keyword>
<reference evidence="17" key="1">
    <citation type="submission" date="2015-02" db="EMBL/GenBank/DDBJ databases">
        <title>Genome sequencing for Strongylocentrotus purpuratus.</title>
        <authorList>
            <person name="Murali S."/>
            <person name="Liu Y."/>
            <person name="Vee V."/>
            <person name="English A."/>
            <person name="Wang M."/>
            <person name="Skinner E."/>
            <person name="Han Y."/>
            <person name="Muzny D.M."/>
            <person name="Worley K.C."/>
            <person name="Gibbs R.A."/>
        </authorList>
    </citation>
    <scope>NUCLEOTIDE SEQUENCE</scope>
</reference>
<evidence type="ECO:0000313" key="17">
    <source>
        <dbReference type="Proteomes" id="UP000007110"/>
    </source>
</evidence>
<proteinExistence type="inferred from homology"/>
<keyword evidence="9" id="KW-0805">Transcription regulation</keyword>
<dbReference type="EnsemblMetazoa" id="XM_030978706">
    <property type="protein sequence ID" value="XP_030834566"/>
    <property type="gene ID" value="LOC762552"/>
</dbReference>
<dbReference type="GO" id="GO:0006357">
    <property type="term" value="P:regulation of transcription by RNA polymerase II"/>
    <property type="evidence" value="ECO:0000318"/>
    <property type="project" value="GO_Central"/>
</dbReference>
<feature type="domain" description="C2H2-type" evidence="15">
    <location>
        <begin position="299"/>
        <end position="326"/>
    </location>
</feature>
<keyword evidence="12" id="KW-0539">Nucleus</keyword>
<feature type="compositionally biased region" description="Acidic residues" evidence="14">
    <location>
        <begin position="139"/>
        <end position="149"/>
    </location>
</feature>
<feature type="domain" description="C2H2-type" evidence="15">
    <location>
        <begin position="327"/>
        <end position="354"/>
    </location>
</feature>
<feature type="compositionally biased region" description="Basic and acidic residues" evidence="14">
    <location>
        <begin position="116"/>
        <end position="127"/>
    </location>
</feature>
<feature type="compositionally biased region" description="Basic and acidic residues" evidence="14">
    <location>
        <begin position="404"/>
        <end position="413"/>
    </location>
</feature>
<evidence type="ECO:0000256" key="2">
    <source>
        <dbReference type="ARBA" id="ARBA00004123"/>
    </source>
</evidence>
<dbReference type="GO" id="GO:0000978">
    <property type="term" value="F:RNA polymerase II cis-regulatory region sequence-specific DNA binding"/>
    <property type="evidence" value="ECO:0000318"/>
    <property type="project" value="GO_Central"/>
</dbReference>
<feature type="compositionally biased region" description="Low complexity" evidence="14">
    <location>
        <begin position="439"/>
        <end position="454"/>
    </location>
</feature>
<feature type="compositionally biased region" description="Basic and acidic residues" evidence="14">
    <location>
        <begin position="14"/>
        <end position="46"/>
    </location>
</feature>
<keyword evidence="11" id="KW-0804">Transcription</keyword>
<dbReference type="Gene3D" id="3.30.160.60">
    <property type="entry name" value="Classic Zinc Finger"/>
    <property type="match status" value="3"/>
</dbReference>
<dbReference type="AlphaFoldDB" id="A0A7M7NEN0"/>
<dbReference type="KEGG" id="spu:762552"/>
<dbReference type="Pfam" id="PF00096">
    <property type="entry name" value="zf-C2H2"/>
    <property type="match status" value="2"/>
</dbReference>
<keyword evidence="4" id="KW-0597">Phosphoprotein</keyword>